<dbReference type="GO" id="GO:0046872">
    <property type="term" value="F:metal ion binding"/>
    <property type="evidence" value="ECO:0007669"/>
    <property type="project" value="UniProtKB-KW"/>
</dbReference>
<gene>
    <name evidence="6" type="ordered locus">TREAZ_1401</name>
</gene>
<evidence type="ECO:0000256" key="2">
    <source>
        <dbReference type="ARBA" id="ARBA00022723"/>
    </source>
</evidence>
<dbReference type="CDD" id="cd10789">
    <property type="entry name" value="GH38N_AMII_ER_cytosolic"/>
    <property type="match status" value="1"/>
</dbReference>
<comment type="similarity">
    <text evidence="1">Belongs to the glycosyl hydrolase 38 family.</text>
</comment>
<dbReference type="OrthoDB" id="9772207at2"/>
<dbReference type="KEGG" id="taz:TREAZ_1401"/>
<dbReference type="HOGENOM" id="CLU_003442_1_1_12"/>
<organism evidence="6 7">
    <name type="scientific">Leadbettera azotonutricia (strain ATCC BAA-888 / DSM 13862 / ZAS-9)</name>
    <name type="common">Treponema azotonutricium</name>
    <dbReference type="NCBI Taxonomy" id="545695"/>
    <lineage>
        <taxon>Bacteria</taxon>
        <taxon>Pseudomonadati</taxon>
        <taxon>Spirochaetota</taxon>
        <taxon>Spirochaetia</taxon>
        <taxon>Spirochaetales</taxon>
        <taxon>Breznakiellaceae</taxon>
        <taxon>Leadbettera</taxon>
    </lineage>
</organism>
<dbReference type="RefSeq" id="WP_015710602.1">
    <property type="nucleotide sequence ID" value="NC_015577.1"/>
</dbReference>
<reference evidence="6 7" key="2">
    <citation type="journal article" date="2011" name="ISME J.">
        <title>RNA-seq reveals cooperative metabolic interactions between two termite-gut spirochete species in co-culture.</title>
        <authorList>
            <person name="Rosenthal A.Z."/>
            <person name="Matson E.G."/>
            <person name="Eldar A."/>
            <person name="Leadbetter J.R."/>
        </authorList>
    </citation>
    <scope>NUCLEOTIDE SEQUENCE [LARGE SCALE GENOMIC DNA]</scope>
    <source>
        <strain evidence="7">ATCC BAA-888 / DSM 13862 / ZAS-9</strain>
    </source>
</reference>
<protein>
    <submittedName>
        <fullName evidence="6">Putative alpha-mannosidase</fullName>
    </submittedName>
</protein>
<dbReference type="Gene3D" id="2.70.98.30">
    <property type="entry name" value="Golgi alpha-mannosidase II, domain 4"/>
    <property type="match status" value="1"/>
</dbReference>
<sequence>MININTNFHQLEALRDFDKKEAPNANYNRIAGELRFLSALSDSQGGKFDAIIRDAAKKLAADIAEKHCTTPEAVQKAEAALSSLSSEAKSFEFLCVAHAHIDMNWMWGYNETVSVTLATMETMLDMMDEFPSYTFSQSQASVYKIIEEFAPQMFEKIRQRVKEGRWEVTASTWVENDKNMPSGESLSRHLLYTKEYFAESFGIPKDNLVIDFEPDTFGHNRSVPEICNSGGVKYYYHCRGHIGDHIAYRWQSPSGKELLIYTEPFWYITKADPAIAAHAPELSRLTGSKTLLQVYGVGDHGGGPTRQDINRFIEMNSWPLFPKFTFSHLKNYFEVLEKSKDKLPLLKDEINFLCDGCYTTQTRIKAGNRKGERLMAEAELYSGAAMLLANHPYPGKLLSDAWKKILFNQFHDIIPGSGVTETREYASGLYQQVFAAAESARTLALEAIADKIDVKIPVTEKKESWDLSAGEGAGVGYGQTGRSAGKRRAYFVFNSLPYEREDIVTVTVWDYEGDFSQIGAENASGKALPVQKGESGNYWGHHFDTLFAKVKIPASGYTTVIIDEKPNYEKKTTFTNDMRVQSPDTFVLENEYIKATINPLNGKISSFIDKKTQAELAPPQGFGVFRLAQEAHHKSITSWEPSMSAWFVGRYKSIEEIAKDIEIRPLAHGELKNAFELTTQFGSGSVLKVIISLDAGSKVLNYSVCCDWREFGAEEKGIPNLHFHLPLAYKPNYLFDIPFGMIERKALDQDLPAESFVMAGNPGGKSSLVLYSLDKYGYRCLDDSLALTLIRGSINPDPTPETGRHNISFAIAPVSGDREELAKESLLYRRPVTVISGKKRKGTPSLPTETSFFSLKGGILSSVKVPEKGGKKLVFRIYEALGKETAVELSLGFAANAAWLTDVNEDKRLEDCAVSDGGKKVSFKLPAYSVRALMIELK</sequence>
<dbReference type="eggNOG" id="COG0383">
    <property type="taxonomic scope" value="Bacteria"/>
</dbReference>
<dbReference type="PANTHER" id="PTHR46017">
    <property type="entry name" value="ALPHA-MANNOSIDASE 2C1"/>
    <property type="match status" value="1"/>
</dbReference>
<dbReference type="Pfam" id="PF09261">
    <property type="entry name" value="Alpha-mann_mid"/>
    <property type="match status" value="1"/>
</dbReference>
<dbReference type="InterPro" id="IPR041147">
    <property type="entry name" value="GH38_C"/>
</dbReference>
<evidence type="ECO:0000256" key="1">
    <source>
        <dbReference type="ARBA" id="ARBA00009792"/>
    </source>
</evidence>
<dbReference type="Gene3D" id="3.20.110.10">
    <property type="entry name" value="Glycoside hydrolase 38, N terminal domain"/>
    <property type="match status" value="1"/>
</dbReference>
<dbReference type="InterPro" id="IPR011013">
    <property type="entry name" value="Gal_mutarotase_sf_dom"/>
</dbReference>
<dbReference type="InterPro" id="IPR011330">
    <property type="entry name" value="Glyco_hydro/deAcase_b/a-brl"/>
</dbReference>
<evidence type="ECO:0000313" key="7">
    <source>
        <dbReference type="Proteomes" id="UP000009222"/>
    </source>
</evidence>
<dbReference type="InterPro" id="IPR011682">
    <property type="entry name" value="Glyco_hydro_38_C"/>
</dbReference>
<evidence type="ECO:0000256" key="3">
    <source>
        <dbReference type="ARBA" id="ARBA00022801"/>
    </source>
</evidence>
<keyword evidence="2" id="KW-0479">Metal-binding</keyword>
<dbReference type="STRING" id="545695.TREAZ_1401"/>
<evidence type="ECO:0000256" key="4">
    <source>
        <dbReference type="ARBA" id="ARBA00023295"/>
    </source>
</evidence>
<dbReference type="AlphaFoldDB" id="F5YFA3"/>
<keyword evidence="3" id="KW-0378">Hydrolase</keyword>
<proteinExistence type="inferred from homology"/>
<dbReference type="InterPro" id="IPR028995">
    <property type="entry name" value="Glyco_hydro_57/38_cen_sf"/>
</dbReference>
<dbReference type="EMBL" id="CP001841">
    <property type="protein sequence ID" value="AEF81034.1"/>
    <property type="molecule type" value="Genomic_DNA"/>
</dbReference>
<dbReference type="InParanoid" id="F5YFA3"/>
<dbReference type="SUPFAM" id="SSF88713">
    <property type="entry name" value="Glycoside hydrolase/deacetylase"/>
    <property type="match status" value="1"/>
</dbReference>
<dbReference type="Gene3D" id="1.20.1270.50">
    <property type="entry name" value="Glycoside hydrolase family 38, central domain"/>
    <property type="match status" value="1"/>
</dbReference>
<feature type="domain" description="Glycoside hydrolase family 38 central" evidence="5">
    <location>
        <begin position="355"/>
        <end position="430"/>
    </location>
</feature>
<dbReference type="PANTHER" id="PTHR46017:SF1">
    <property type="entry name" value="ALPHA-MANNOSIDASE 2C1"/>
    <property type="match status" value="1"/>
</dbReference>
<dbReference type="SUPFAM" id="SSF88688">
    <property type="entry name" value="Families 57/38 glycoside transferase middle domain"/>
    <property type="match status" value="1"/>
</dbReference>
<dbReference type="InterPro" id="IPR015341">
    <property type="entry name" value="Glyco_hydro_38_cen"/>
</dbReference>
<dbReference type="InterPro" id="IPR037094">
    <property type="entry name" value="Glyco_hydro_38_cen_sf"/>
</dbReference>
<dbReference type="FunFam" id="1.20.1270.50:FF:000004">
    <property type="entry name" value="alpha-mannosidase 2C1 isoform X1"/>
    <property type="match status" value="1"/>
</dbReference>
<dbReference type="GO" id="GO:0006013">
    <property type="term" value="P:mannose metabolic process"/>
    <property type="evidence" value="ECO:0007669"/>
    <property type="project" value="InterPro"/>
</dbReference>
<evidence type="ECO:0000313" key="6">
    <source>
        <dbReference type="EMBL" id="AEF81034.1"/>
    </source>
</evidence>
<keyword evidence="4" id="KW-0326">Glycosidase</keyword>
<dbReference type="Pfam" id="PF17677">
    <property type="entry name" value="Glyco_hydro38C2"/>
    <property type="match status" value="1"/>
</dbReference>
<dbReference type="InterPro" id="IPR000602">
    <property type="entry name" value="Glyco_hydro_38_N"/>
</dbReference>
<keyword evidence="7" id="KW-1185">Reference proteome</keyword>
<dbReference type="GO" id="GO:0004559">
    <property type="term" value="F:alpha-mannosidase activity"/>
    <property type="evidence" value="ECO:0007669"/>
    <property type="project" value="InterPro"/>
</dbReference>
<name>F5YFA3_LEAAZ</name>
<dbReference type="SMART" id="SM00872">
    <property type="entry name" value="Alpha-mann_mid"/>
    <property type="match status" value="1"/>
</dbReference>
<dbReference type="GO" id="GO:0030246">
    <property type="term" value="F:carbohydrate binding"/>
    <property type="evidence" value="ECO:0007669"/>
    <property type="project" value="InterPro"/>
</dbReference>
<reference evidence="7" key="1">
    <citation type="submission" date="2009-12" db="EMBL/GenBank/DDBJ databases">
        <title>Complete sequence of Treponema azotonutricium strain ZAS-9.</title>
        <authorList>
            <person name="Tetu S.G."/>
            <person name="Matson E."/>
            <person name="Ren Q."/>
            <person name="Seshadri R."/>
            <person name="Elbourne L."/>
            <person name="Hassan K.A."/>
            <person name="Durkin A."/>
            <person name="Radune D."/>
            <person name="Mohamoud Y."/>
            <person name="Shay R."/>
            <person name="Jin S."/>
            <person name="Zhang X."/>
            <person name="Lucey K."/>
            <person name="Ballor N.R."/>
            <person name="Ottesen E."/>
            <person name="Rosenthal R."/>
            <person name="Allen A."/>
            <person name="Leadbetter J.R."/>
            <person name="Paulsen I.T."/>
        </authorList>
    </citation>
    <scope>NUCLEOTIDE SEQUENCE [LARGE SCALE GENOMIC DNA]</scope>
    <source>
        <strain evidence="7">ATCC BAA-888 / DSM 13862 / ZAS-9</strain>
    </source>
</reference>
<evidence type="ECO:0000259" key="5">
    <source>
        <dbReference type="SMART" id="SM00872"/>
    </source>
</evidence>
<dbReference type="Pfam" id="PF01074">
    <property type="entry name" value="Glyco_hydro_38N"/>
    <property type="match status" value="1"/>
</dbReference>
<dbReference type="Pfam" id="PF07748">
    <property type="entry name" value="Glyco_hydro_38C"/>
    <property type="match status" value="1"/>
</dbReference>
<dbReference type="Proteomes" id="UP000009222">
    <property type="component" value="Chromosome"/>
</dbReference>
<dbReference type="InterPro" id="IPR027291">
    <property type="entry name" value="Glyco_hydro_38_N_sf"/>
</dbReference>
<accession>F5YFA3</accession>
<dbReference type="SUPFAM" id="SSF74650">
    <property type="entry name" value="Galactose mutarotase-like"/>
    <property type="match status" value="1"/>
</dbReference>
<dbReference type="GO" id="GO:0009313">
    <property type="term" value="P:oligosaccharide catabolic process"/>
    <property type="evidence" value="ECO:0007669"/>
    <property type="project" value="TreeGrafter"/>
</dbReference>